<keyword evidence="1" id="KW-1133">Transmembrane helix</keyword>
<evidence type="ECO:0000313" key="3">
    <source>
        <dbReference type="Proteomes" id="UP000001876"/>
    </source>
</evidence>
<accession>C1MKK5</accession>
<feature type="transmembrane region" description="Helical" evidence="1">
    <location>
        <begin position="66"/>
        <end position="83"/>
    </location>
</feature>
<feature type="transmembrane region" description="Helical" evidence="1">
    <location>
        <begin position="40"/>
        <end position="60"/>
    </location>
</feature>
<keyword evidence="3" id="KW-1185">Reference proteome</keyword>
<dbReference type="STRING" id="564608.C1MKK5"/>
<dbReference type="GeneID" id="9681961"/>
<feature type="transmembrane region" description="Helical" evidence="1">
    <location>
        <begin position="198"/>
        <end position="216"/>
    </location>
</feature>
<keyword evidence="1" id="KW-0472">Membrane</keyword>
<reference evidence="2 3" key="1">
    <citation type="journal article" date="2009" name="Science">
        <title>Green evolution and dynamic adaptations revealed by genomes of the marine picoeukaryotes Micromonas.</title>
        <authorList>
            <person name="Worden A.Z."/>
            <person name="Lee J.H."/>
            <person name="Mock T."/>
            <person name="Rouze P."/>
            <person name="Simmons M.P."/>
            <person name="Aerts A.L."/>
            <person name="Allen A.E."/>
            <person name="Cuvelier M.L."/>
            <person name="Derelle E."/>
            <person name="Everett M.V."/>
            <person name="Foulon E."/>
            <person name="Grimwood J."/>
            <person name="Gundlach H."/>
            <person name="Henrissat B."/>
            <person name="Napoli C."/>
            <person name="McDonald S.M."/>
            <person name="Parker M.S."/>
            <person name="Rombauts S."/>
            <person name="Salamov A."/>
            <person name="Von Dassow P."/>
            <person name="Badger J.H."/>
            <person name="Coutinho P.M."/>
            <person name="Demir E."/>
            <person name="Dubchak I."/>
            <person name="Gentemann C."/>
            <person name="Eikrem W."/>
            <person name="Gready J.E."/>
            <person name="John U."/>
            <person name="Lanier W."/>
            <person name="Lindquist E.A."/>
            <person name="Lucas S."/>
            <person name="Mayer K.F."/>
            <person name="Moreau H."/>
            <person name="Not F."/>
            <person name="Otillar R."/>
            <person name="Panaud O."/>
            <person name="Pangilinan J."/>
            <person name="Paulsen I."/>
            <person name="Piegu B."/>
            <person name="Poliakov A."/>
            <person name="Robbens S."/>
            <person name="Schmutz J."/>
            <person name="Toulza E."/>
            <person name="Wyss T."/>
            <person name="Zelensky A."/>
            <person name="Zhou K."/>
            <person name="Armbrust E.V."/>
            <person name="Bhattacharya D."/>
            <person name="Goodenough U.W."/>
            <person name="Van de Peer Y."/>
            <person name="Grigoriev I.V."/>
        </authorList>
    </citation>
    <scope>NUCLEOTIDE SEQUENCE [LARGE SCALE GENOMIC DNA]</scope>
    <source>
        <strain evidence="2 3">CCMP1545</strain>
    </source>
</reference>
<dbReference type="Proteomes" id="UP000001876">
    <property type="component" value="Unassembled WGS sequence"/>
</dbReference>
<feature type="non-terminal residue" evidence="2">
    <location>
        <position position="229"/>
    </location>
</feature>
<dbReference type="eggNOG" id="KOG2474">
    <property type="taxonomic scope" value="Eukaryota"/>
</dbReference>
<name>C1MKK5_MICPC</name>
<dbReference type="GO" id="GO:0016020">
    <property type="term" value="C:membrane"/>
    <property type="evidence" value="ECO:0007669"/>
    <property type="project" value="TreeGrafter"/>
</dbReference>
<dbReference type="OMA" id="QRHEDIK"/>
<feature type="transmembrane region" description="Helical" evidence="1">
    <location>
        <begin position="12"/>
        <end position="33"/>
    </location>
</feature>
<keyword evidence="1" id="KW-0812">Transmembrane</keyword>
<dbReference type="RefSeq" id="XP_003056403.1">
    <property type="nucleotide sequence ID" value="XM_003056357.1"/>
</dbReference>
<protein>
    <submittedName>
        <fullName evidence="2">Zinc permease family</fullName>
    </submittedName>
</protein>
<dbReference type="KEGG" id="mpp:MICPUCDRAFT_13879"/>
<dbReference type="OrthoDB" id="262547at2759"/>
<evidence type="ECO:0000256" key="1">
    <source>
        <dbReference type="SAM" id="Phobius"/>
    </source>
</evidence>
<dbReference type="EMBL" id="GG663736">
    <property type="protein sequence ID" value="EEH59779.1"/>
    <property type="molecule type" value="Genomic_DNA"/>
</dbReference>
<dbReference type="AlphaFoldDB" id="C1MKK5"/>
<sequence length="229" mass="23487">MAGGDGVSVGAVLFLTIIMAMASGIGAVPFFFVGRLSPRWSGIANALACGVMIAASFDLVHEGEPYGSSLVVAGVCVGALFIARMHSILHDQEDIRFSGFDGADARKTFLMIGIMTAHALGEGCGVGVSFSGAKGWAQGQLVALAIGVHNVPEGMAVAAVLHSRGSTPWTCASWAVVTSLPQPLLAVPSFAFVETFQMLLPFGLGFAAGCMVWIVFAELLPDAARGAGA</sequence>
<gene>
    <name evidence="2" type="ORF">MICPUCDRAFT_13879</name>
</gene>
<evidence type="ECO:0000313" key="2">
    <source>
        <dbReference type="EMBL" id="EEH59779.1"/>
    </source>
</evidence>
<dbReference type="PANTHER" id="PTHR11040:SF70">
    <property type="entry name" value="OS05G0316100 PROTEIN"/>
    <property type="match status" value="1"/>
</dbReference>
<dbReference type="PANTHER" id="PTHR11040">
    <property type="entry name" value="ZINC/IRON TRANSPORTER"/>
    <property type="match status" value="1"/>
</dbReference>
<proteinExistence type="predicted"/>
<organism evidence="3">
    <name type="scientific">Micromonas pusilla (strain CCMP1545)</name>
    <name type="common">Picoplanktonic green alga</name>
    <dbReference type="NCBI Taxonomy" id="564608"/>
    <lineage>
        <taxon>Eukaryota</taxon>
        <taxon>Viridiplantae</taxon>
        <taxon>Chlorophyta</taxon>
        <taxon>Mamiellophyceae</taxon>
        <taxon>Mamiellales</taxon>
        <taxon>Mamiellaceae</taxon>
        <taxon>Micromonas</taxon>
    </lineage>
</organism>
<dbReference type="GO" id="GO:0005385">
    <property type="term" value="F:zinc ion transmembrane transporter activity"/>
    <property type="evidence" value="ECO:0007669"/>
    <property type="project" value="TreeGrafter"/>
</dbReference>